<sequence length="158" mass="17254">MMNAIQLQASDGQLFAIDREAAALSSLVHNLACDVGIDSTPIPMPNVAGATLAKVVEYCTHHRDDVRLCKDVADLLQDDGLVEPWDRRFLAVDDDTLLRMLHAADYMGVDALVELCCVAIARLIRDLPADAIRSRFDITDDFSALERAQIAAEAALCD</sequence>
<proteinExistence type="predicted"/>
<evidence type="ECO:0000313" key="2">
    <source>
        <dbReference type="Proteomes" id="UP001140234"/>
    </source>
</evidence>
<reference evidence="1" key="1">
    <citation type="submission" date="2022-07" db="EMBL/GenBank/DDBJ databases">
        <title>Phylogenomic reconstructions and comparative analyses of Kickxellomycotina fungi.</title>
        <authorList>
            <person name="Reynolds N.K."/>
            <person name="Stajich J.E."/>
            <person name="Barry K."/>
            <person name="Grigoriev I.V."/>
            <person name="Crous P."/>
            <person name="Smith M.E."/>
        </authorList>
    </citation>
    <scope>NUCLEOTIDE SEQUENCE</scope>
    <source>
        <strain evidence="1">CBS 109366</strain>
    </source>
</reference>
<dbReference type="EMBL" id="JANBUJ010001205">
    <property type="protein sequence ID" value="KAJ2768313.1"/>
    <property type="molecule type" value="Genomic_DNA"/>
</dbReference>
<organism evidence="1 2">
    <name type="scientific">Coemansia nantahalensis</name>
    <dbReference type="NCBI Taxonomy" id="2789366"/>
    <lineage>
        <taxon>Eukaryota</taxon>
        <taxon>Fungi</taxon>
        <taxon>Fungi incertae sedis</taxon>
        <taxon>Zoopagomycota</taxon>
        <taxon>Kickxellomycotina</taxon>
        <taxon>Kickxellomycetes</taxon>
        <taxon>Kickxellales</taxon>
        <taxon>Kickxellaceae</taxon>
        <taxon>Coemansia</taxon>
    </lineage>
</organism>
<comment type="caution">
    <text evidence="1">The sequence shown here is derived from an EMBL/GenBank/DDBJ whole genome shotgun (WGS) entry which is preliminary data.</text>
</comment>
<name>A0ACC1JVT3_9FUNG</name>
<evidence type="ECO:0000313" key="1">
    <source>
        <dbReference type="EMBL" id="KAJ2768313.1"/>
    </source>
</evidence>
<gene>
    <name evidence="1" type="primary">SKP1</name>
    <name evidence="1" type="ORF">IWQ57_003591</name>
</gene>
<protein>
    <submittedName>
        <fullName evidence="1">Suppressor of kinetochore protein mutant</fullName>
    </submittedName>
</protein>
<keyword evidence="2" id="KW-1185">Reference proteome</keyword>
<dbReference type="Proteomes" id="UP001140234">
    <property type="component" value="Unassembled WGS sequence"/>
</dbReference>
<accession>A0ACC1JVT3</accession>